<accession>A0A7W9B7C5</accession>
<dbReference type="Proteomes" id="UP000537161">
    <property type="component" value="Unassembled WGS sequence"/>
</dbReference>
<keyword evidence="2" id="KW-0560">Oxidoreductase</keyword>
<keyword evidence="3" id="KW-1185">Reference proteome</keyword>
<keyword evidence="2" id="KW-0223">Dioxygenase</keyword>
<dbReference type="RefSeq" id="WP_184099542.1">
    <property type="nucleotide sequence ID" value="NZ_JACIJH010000010.1"/>
</dbReference>
<dbReference type="SUPFAM" id="SSF54593">
    <property type="entry name" value="Glyoxalase/Bleomycin resistance protein/Dihydroxybiphenyl dioxygenase"/>
    <property type="match status" value="1"/>
</dbReference>
<keyword evidence="2" id="KW-0456">Lyase</keyword>
<dbReference type="GO" id="GO:0051213">
    <property type="term" value="F:dioxygenase activity"/>
    <property type="evidence" value="ECO:0007669"/>
    <property type="project" value="UniProtKB-KW"/>
</dbReference>
<feature type="domain" description="VOC" evidence="1">
    <location>
        <begin position="6"/>
        <end position="120"/>
    </location>
</feature>
<dbReference type="InterPro" id="IPR004360">
    <property type="entry name" value="Glyas_Fos-R_dOase_dom"/>
</dbReference>
<sequence length="124" mass="13516">MDFALAIDHVQIAMPVGGEAQVRAFFGVLLGLAELPKPPDMAARGGCWFALGDRQLHLGVEADFRAAKKAHVALATDALDALRARLDAAGFATHDDSIIDGRHRFFTEDPFGNRIEFMDRTPRA</sequence>
<dbReference type="PROSITE" id="PS51819">
    <property type="entry name" value="VOC"/>
    <property type="match status" value="1"/>
</dbReference>
<name>A0A7W9B7C5_9SPHN</name>
<dbReference type="InterPro" id="IPR037523">
    <property type="entry name" value="VOC_core"/>
</dbReference>
<evidence type="ECO:0000259" key="1">
    <source>
        <dbReference type="PROSITE" id="PS51819"/>
    </source>
</evidence>
<dbReference type="EMBL" id="JACIJH010000010">
    <property type="protein sequence ID" value="MBB5707553.1"/>
    <property type="molecule type" value="Genomic_DNA"/>
</dbReference>
<gene>
    <name evidence="2" type="ORF">FHR21_002920</name>
</gene>
<dbReference type="PANTHER" id="PTHR39175">
    <property type="entry name" value="FAMILY PROTEIN, PUTATIVE (AFU_ORTHOLOGUE AFUA_3G15060)-RELATED"/>
    <property type="match status" value="1"/>
</dbReference>
<evidence type="ECO:0000313" key="2">
    <source>
        <dbReference type="EMBL" id="MBB5707553.1"/>
    </source>
</evidence>
<dbReference type="PANTHER" id="PTHR39175:SF1">
    <property type="entry name" value="FAMILY PROTEIN, PUTATIVE (AFU_ORTHOLOGUE AFUA_3G15060)-RELATED"/>
    <property type="match status" value="1"/>
</dbReference>
<comment type="caution">
    <text evidence="2">The sequence shown here is derived from an EMBL/GenBank/DDBJ whole genome shotgun (WGS) entry which is preliminary data.</text>
</comment>
<dbReference type="GO" id="GO:0016829">
    <property type="term" value="F:lyase activity"/>
    <property type="evidence" value="ECO:0007669"/>
    <property type="project" value="UniProtKB-KW"/>
</dbReference>
<dbReference type="InterPro" id="IPR029068">
    <property type="entry name" value="Glyas_Bleomycin-R_OHBP_Dase"/>
</dbReference>
<proteinExistence type="predicted"/>
<dbReference type="Pfam" id="PF00903">
    <property type="entry name" value="Glyoxalase"/>
    <property type="match status" value="1"/>
</dbReference>
<organism evidence="2 3">
    <name type="scientific">Sphingopyxis panaciterrulae</name>
    <dbReference type="NCBI Taxonomy" id="462372"/>
    <lineage>
        <taxon>Bacteria</taxon>
        <taxon>Pseudomonadati</taxon>
        <taxon>Pseudomonadota</taxon>
        <taxon>Alphaproteobacteria</taxon>
        <taxon>Sphingomonadales</taxon>
        <taxon>Sphingomonadaceae</taxon>
        <taxon>Sphingopyxis</taxon>
    </lineage>
</organism>
<dbReference type="AlphaFoldDB" id="A0A7W9B7C5"/>
<evidence type="ECO:0000313" key="3">
    <source>
        <dbReference type="Proteomes" id="UP000537161"/>
    </source>
</evidence>
<reference evidence="2 3" key="1">
    <citation type="submission" date="2020-08" db="EMBL/GenBank/DDBJ databases">
        <title>Genomic Encyclopedia of Type Strains, Phase IV (KMG-IV): sequencing the most valuable type-strain genomes for metagenomic binning, comparative biology and taxonomic classification.</title>
        <authorList>
            <person name="Goeker M."/>
        </authorList>
    </citation>
    <scope>NUCLEOTIDE SEQUENCE [LARGE SCALE GENOMIC DNA]</scope>
    <source>
        <strain evidence="2 3">DSM 27163</strain>
    </source>
</reference>
<protein>
    <submittedName>
        <fullName evidence="2">Catechol 2,3-dioxygenase-like lactoylglutathione lyase family enzyme</fullName>
    </submittedName>
</protein>
<dbReference type="Gene3D" id="3.10.180.10">
    <property type="entry name" value="2,3-Dihydroxybiphenyl 1,2-Dioxygenase, domain 1"/>
    <property type="match status" value="1"/>
</dbReference>